<keyword evidence="1" id="KW-0472">Membrane</keyword>
<evidence type="ECO:0000313" key="2">
    <source>
        <dbReference type="EMBL" id="KAH9517570.1"/>
    </source>
</evidence>
<accession>A0A922L5A1</accession>
<keyword evidence="1" id="KW-1133">Transmembrane helix</keyword>
<feature type="transmembrane region" description="Helical" evidence="1">
    <location>
        <begin position="12"/>
        <end position="32"/>
    </location>
</feature>
<dbReference type="Proteomes" id="UP000790347">
    <property type="component" value="Unassembled WGS sequence"/>
</dbReference>
<organism evidence="2 3">
    <name type="scientific">Dermatophagoides farinae</name>
    <name type="common">American house dust mite</name>
    <dbReference type="NCBI Taxonomy" id="6954"/>
    <lineage>
        <taxon>Eukaryota</taxon>
        <taxon>Metazoa</taxon>
        <taxon>Ecdysozoa</taxon>
        <taxon>Arthropoda</taxon>
        <taxon>Chelicerata</taxon>
        <taxon>Arachnida</taxon>
        <taxon>Acari</taxon>
        <taxon>Acariformes</taxon>
        <taxon>Sarcoptiformes</taxon>
        <taxon>Astigmata</taxon>
        <taxon>Psoroptidia</taxon>
        <taxon>Analgoidea</taxon>
        <taxon>Pyroglyphidae</taxon>
        <taxon>Dermatophagoidinae</taxon>
        <taxon>Dermatophagoides</taxon>
    </lineage>
</organism>
<gene>
    <name evidence="2" type="ORF">DERF_008232</name>
</gene>
<proteinExistence type="predicted"/>
<reference evidence="2" key="1">
    <citation type="submission" date="2013-05" db="EMBL/GenBank/DDBJ databases">
        <authorList>
            <person name="Yim A.K.Y."/>
            <person name="Chan T.F."/>
            <person name="Ji K.M."/>
            <person name="Liu X.Y."/>
            <person name="Zhou J.W."/>
            <person name="Li R.Q."/>
            <person name="Yang K.Y."/>
            <person name="Li J."/>
            <person name="Li M."/>
            <person name="Law P.T.W."/>
            <person name="Wu Y.L."/>
            <person name="Cai Z.L."/>
            <person name="Qin H."/>
            <person name="Bao Y."/>
            <person name="Leung R.K.K."/>
            <person name="Ng P.K.S."/>
            <person name="Zou J."/>
            <person name="Zhong X.J."/>
            <person name="Ran P.X."/>
            <person name="Zhong N.S."/>
            <person name="Liu Z.G."/>
            <person name="Tsui S.K.W."/>
        </authorList>
    </citation>
    <scope>NUCLEOTIDE SEQUENCE</scope>
    <source>
        <strain evidence="2">Derf</strain>
        <tissue evidence="2">Whole organism</tissue>
    </source>
</reference>
<protein>
    <submittedName>
        <fullName evidence="2">Uncharacterized protein</fullName>
    </submittedName>
</protein>
<reference evidence="2" key="2">
    <citation type="journal article" date="2022" name="Res Sq">
        <title>Comparative Genomics Reveals Insights into the Divergent Evolution of Astigmatic Mites and Household Pest Adaptations.</title>
        <authorList>
            <person name="Xiong Q."/>
            <person name="Wan A.T.-Y."/>
            <person name="Liu X.-Y."/>
            <person name="Fung C.S.-H."/>
            <person name="Xiao X."/>
            <person name="Malainual N."/>
            <person name="Hou J."/>
            <person name="Wang L."/>
            <person name="Wang M."/>
            <person name="Yang K."/>
            <person name="Cui Y."/>
            <person name="Leung E."/>
            <person name="Nong W."/>
            <person name="Shin S.-K."/>
            <person name="Au S."/>
            <person name="Jeong K.Y."/>
            <person name="Chew F.T."/>
            <person name="Hui J."/>
            <person name="Leung T.F."/>
            <person name="Tungtrongchitr A."/>
            <person name="Zhong N."/>
            <person name="Liu Z."/>
            <person name="Tsui S."/>
        </authorList>
    </citation>
    <scope>NUCLEOTIDE SEQUENCE</scope>
    <source>
        <strain evidence="2">Derf</strain>
        <tissue evidence="2">Whole organism</tissue>
    </source>
</reference>
<keyword evidence="3" id="KW-1185">Reference proteome</keyword>
<comment type="caution">
    <text evidence="2">The sequence shown here is derived from an EMBL/GenBank/DDBJ whole genome shotgun (WGS) entry which is preliminary data.</text>
</comment>
<name>A0A922L5A1_DERFA</name>
<sequence>MFETFPNKHFFSQLIFIVTFFASMTIVGLLLIRKSIFCPITGTVNVEDMTNYARESYDFVFDLHSIQFHTAFIKKTLQLQTSLSLAVNDPIRCDGNDVGFRKDDYSEKEFCHFFRGYHIISRTSYNGYYNCCLESSVKVATVVSDITV</sequence>
<dbReference type="AlphaFoldDB" id="A0A922L5A1"/>
<evidence type="ECO:0000256" key="1">
    <source>
        <dbReference type="SAM" id="Phobius"/>
    </source>
</evidence>
<dbReference type="EMBL" id="ASGP02000003">
    <property type="protein sequence ID" value="KAH9517570.1"/>
    <property type="molecule type" value="Genomic_DNA"/>
</dbReference>
<keyword evidence="1" id="KW-0812">Transmembrane</keyword>
<evidence type="ECO:0000313" key="3">
    <source>
        <dbReference type="Proteomes" id="UP000790347"/>
    </source>
</evidence>